<dbReference type="FunFam" id="3.40.50.1580:FF:000001">
    <property type="entry name" value="MTA/SAH nucleosidase family protein"/>
    <property type="match status" value="1"/>
</dbReference>
<dbReference type="GO" id="GO:0008930">
    <property type="term" value="F:methylthioadenosine nucleosidase activity"/>
    <property type="evidence" value="ECO:0007669"/>
    <property type="project" value="InterPro"/>
</dbReference>
<dbReference type="PATRIC" id="fig|1423719.4.peg.829"/>
<dbReference type="EC" id="3.2.2.9" evidence="2"/>
<dbReference type="AlphaFoldDB" id="A0A0R1HST9"/>
<evidence type="ECO:0000313" key="9">
    <source>
        <dbReference type="Proteomes" id="UP000051450"/>
    </source>
</evidence>
<comment type="pathway">
    <text evidence="1">Amino-acid biosynthesis; L-methionine biosynthesis via salvage pathway; S-methyl-5-thio-alpha-D-ribose 1-phosphate from S-methyl-5'-thioadenosine (hydrolase route): step 1/2.</text>
</comment>
<evidence type="ECO:0000313" key="8">
    <source>
        <dbReference type="EMBL" id="KRK46314.1"/>
    </source>
</evidence>
<comment type="catalytic activity">
    <reaction evidence="6">
        <text>5'-deoxyadenosine + H2O = 5-deoxy-D-ribose + adenine</text>
        <dbReference type="Rhea" id="RHEA:29859"/>
        <dbReference type="ChEBI" id="CHEBI:15377"/>
        <dbReference type="ChEBI" id="CHEBI:16708"/>
        <dbReference type="ChEBI" id="CHEBI:17319"/>
        <dbReference type="ChEBI" id="CHEBI:149540"/>
        <dbReference type="EC" id="3.2.2.9"/>
    </reaction>
    <physiologicalReaction direction="left-to-right" evidence="6">
        <dbReference type="Rhea" id="RHEA:29860"/>
    </physiologicalReaction>
</comment>
<dbReference type="NCBIfam" id="TIGR01704">
    <property type="entry name" value="MTA_SAH-Nsdase"/>
    <property type="match status" value="1"/>
</dbReference>
<proteinExistence type="predicted"/>
<evidence type="ECO:0000256" key="4">
    <source>
        <dbReference type="ARBA" id="ARBA00022801"/>
    </source>
</evidence>
<dbReference type="SUPFAM" id="SSF53167">
    <property type="entry name" value="Purine and uridine phosphorylases"/>
    <property type="match status" value="1"/>
</dbReference>
<keyword evidence="4" id="KW-0378">Hydrolase</keyword>
<evidence type="ECO:0000259" key="7">
    <source>
        <dbReference type="Pfam" id="PF01048"/>
    </source>
</evidence>
<feature type="domain" description="Nucleoside phosphorylase" evidence="7">
    <location>
        <begin position="8"/>
        <end position="231"/>
    </location>
</feature>
<reference evidence="8" key="1">
    <citation type="journal article" date="2015" name="Genome Announc.">
        <title>Expanding the biotechnology potential of lactobacilli through comparative genomics of 213 strains and associated genera.</title>
        <authorList>
            <person name="Sun Z."/>
            <person name="Harris H.M."/>
            <person name="McCann A."/>
            <person name="Guo C."/>
            <person name="Argimon S."/>
            <person name="Zhang W."/>
            <person name="Yang X."/>
            <person name="Jeffery I.B."/>
            <person name="Cooney J.C."/>
            <person name="Kagawa T.F."/>
            <person name="Liu W."/>
            <person name="Song Y."/>
            <person name="Salvetti E."/>
            <person name="Wrobel A."/>
            <person name="Rasinkangas P."/>
            <person name="Parkhill J."/>
            <person name="Rea M.C."/>
            <person name="O'Sullivan O."/>
            <person name="Ritari J."/>
            <person name="Douillard F.P."/>
            <person name="Paul Ross R."/>
            <person name="Yang R."/>
            <person name="Briner A.E."/>
            <person name="Felis G.E."/>
            <person name="de Vos W.M."/>
            <person name="Barrangou R."/>
            <person name="Klaenhammer T.R."/>
            <person name="Caufield P.W."/>
            <person name="Cui Y."/>
            <person name="Zhang H."/>
            <person name="O'Toole P.W."/>
        </authorList>
    </citation>
    <scope>NUCLEOTIDE SEQUENCE [LARGE SCALE GENOMIC DNA]</scope>
    <source>
        <strain evidence="8">DSM 15638</strain>
    </source>
</reference>
<evidence type="ECO:0000256" key="2">
    <source>
        <dbReference type="ARBA" id="ARBA00011974"/>
    </source>
</evidence>
<dbReference type="GO" id="GO:0009164">
    <property type="term" value="P:nucleoside catabolic process"/>
    <property type="evidence" value="ECO:0007669"/>
    <property type="project" value="InterPro"/>
</dbReference>
<evidence type="ECO:0000256" key="1">
    <source>
        <dbReference type="ARBA" id="ARBA00004945"/>
    </source>
</evidence>
<dbReference type="GO" id="GO:0005829">
    <property type="term" value="C:cytosol"/>
    <property type="evidence" value="ECO:0007669"/>
    <property type="project" value="TreeGrafter"/>
</dbReference>
<keyword evidence="5" id="KW-0486">Methionine biosynthesis</keyword>
<dbReference type="InterPro" id="IPR035994">
    <property type="entry name" value="Nucleoside_phosphorylase_sf"/>
</dbReference>
<protein>
    <recommendedName>
        <fullName evidence="2">adenosylhomocysteine nucleosidase</fullName>
        <ecNumber evidence="2">3.2.2.9</ecNumber>
    </recommendedName>
</protein>
<dbReference type="EMBL" id="AZDI01000002">
    <property type="protein sequence ID" value="KRK46314.1"/>
    <property type="molecule type" value="Genomic_DNA"/>
</dbReference>
<gene>
    <name evidence="8" type="ORF">FC66_GL000817</name>
</gene>
<dbReference type="InterPro" id="IPR010049">
    <property type="entry name" value="MTA_SAH_Nsdase"/>
</dbReference>
<accession>A0A0R1HST9</accession>
<dbReference type="NCBIfam" id="NF004079">
    <property type="entry name" value="PRK05584.1"/>
    <property type="match status" value="1"/>
</dbReference>
<dbReference type="Pfam" id="PF01048">
    <property type="entry name" value="PNP_UDP_1"/>
    <property type="match status" value="1"/>
</dbReference>
<dbReference type="STRING" id="1423719.FC66_GL000817"/>
<dbReference type="Proteomes" id="UP000051450">
    <property type="component" value="Unassembled WGS sequence"/>
</dbReference>
<keyword evidence="9" id="KW-1185">Reference proteome</keyword>
<organism evidence="8 9">
    <name type="scientific">Dellaglioa algida DSM 15638</name>
    <dbReference type="NCBI Taxonomy" id="1423719"/>
    <lineage>
        <taxon>Bacteria</taxon>
        <taxon>Bacillati</taxon>
        <taxon>Bacillota</taxon>
        <taxon>Bacilli</taxon>
        <taxon>Lactobacillales</taxon>
        <taxon>Lactobacillaceae</taxon>
        <taxon>Dellaglioa</taxon>
    </lineage>
</organism>
<dbReference type="GO" id="GO:0019284">
    <property type="term" value="P:L-methionine salvage from S-adenosylmethionine"/>
    <property type="evidence" value="ECO:0007669"/>
    <property type="project" value="TreeGrafter"/>
</dbReference>
<dbReference type="GO" id="GO:0019509">
    <property type="term" value="P:L-methionine salvage from methylthioadenosine"/>
    <property type="evidence" value="ECO:0007669"/>
    <property type="project" value="UniProtKB-UniPathway"/>
</dbReference>
<dbReference type="GO" id="GO:0008782">
    <property type="term" value="F:adenosylhomocysteine nucleosidase activity"/>
    <property type="evidence" value="ECO:0007669"/>
    <property type="project" value="UniProtKB-EC"/>
</dbReference>
<dbReference type="UniPathway" id="UPA00904">
    <property type="reaction ID" value="UER00871"/>
</dbReference>
<dbReference type="Gene3D" id="3.40.50.1580">
    <property type="entry name" value="Nucleoside phosphorylase domain"/>
    <property type="match status" value="1"/>
</dbReference>
<dbReference type="PANTHER" id="PTHR46832">
    <property type="entry name" value="5'-METHYLTHIOADENOSINE/S-ADENOSYLHOMOCYSTEINE NUCLEOSIDASE"/>
    <property type="match status" value="1"/>
</dbReference>
<sequence>MEVTTMIYGILCAMEEEIISLRSHLEDRTDKEIGGISFYTGQINKHKVVLVRSGIGKVQAGMTTGLLIAEFGVTAVINSGSAGGIGQGLKIGDVVLATEVAYHDVDATAFGYEIGQLPQQPAKYSADIDLNAAITKAAQENNLSIKPGLIVTGDQFIASQEQTDAILNHFPTALCSEMESAAVGQAAYQFGVPFTIVRAMSDVADEEAGQTFDEFIIEAGQKSAKMILSLLK</sequence>
<comment type="caution">
    <text evidence="8">The sequence shown here is derived from an EMBL/GenBank/DDBJ whole genome shotgun (WGS) entry which is preliminary data.</text>
</comment>
<dbReference type="PANTHER" id="PTHR46832:SF1">
    <property type="entry name" value="5'-METHYLTHIOADENOSINE_S-ADENOSYLHOMOCYSTEINE NUCLEOSIDASE"/>
    <property type="match status" value="1"/>
</dbReference>
<evidence type="ECO:0000256" key="3">
    <source>
        <dbReference type="ARBA" id="ARBA00022605"/>
    </source>
</evidence>
<evidence type="ECO:0000256" key="6">
    <source>
        <dbReference type="ARBA" id="ARBA00050313"/>
    </source>
</evidence>
<keyword evidence="3" id="KW-0028">Amino-acid biosynthesis</keyword>
<name>A0A0R1HST9_9LACO</name>
<dbReference type="CDD" id="cd09008">
    <property type="entry name" value="MTAN"/>
    <property type="match status" value="1"/>
</dbReference>
<dbReference type="InterPro" id="IPR000845">
    <property type="entry name" value="Nucleoside_phosphorylase_d"/>
</dbReference>
<evidence type="ECO:0000256" key="5">
    <source>
        <dbReference type="ARBA" id="ARBA00023167"/>
    </source>
</evidence>